<organism evidence="2 3">
    <name type="scientific">Cercophora samala</name>
    <dbReference type="NCBI Taxonomy" id="330535"/>
    <lineage>
        <taxon>Eukaryota</taxon>
        <taxon>Fungi</taxon>
        <taxon>Dikarya</taxon>
        <taxon>Ascomycota</taxon>
        <taxon>Pezizomycotina</taxon>
        <taxon>Sordariomycetes</taxon>
        <taxon>Sordariomycetidae</taxon>
        <taxon>Sordariales</taxon>
        <taxon>Lasiosphaeriaceae</taxon>
        <taxon>Cercophora</taxon>
    </lineage>
</organism>
<evidence type="ECO:0000259" key="1">
    <source>
        <dbReference type="Pfam" id="PF06985"/>
    </source>
</evidence>
<keyword evidence="3" id="KW-1185">Reference proteome</keyword>
<dbReference type="Pfam" id="PF06985">
    <property type="entry name" value="HET"/>
    <property type="match status" value="1"/>
</dbReference>
<dbReference type="InterPro" id="IPR010730">
    <property type="entry name" value="HET"/>
</dbReference>
<accession>A0AA39ZJN5</accession>
<reference evidence="2" key="1">
    <citation type="submission" date="2023-06" db="EMBL/GenBank/DDBJ databases">
        <title>Genome-scale phylogeny and comparative genomics of the fungal order Sordariales.</title>
        <authorList>
            <consortium name="Lawrence Berkeley National Laboratory"/>
            <person name="Hensen N."/>
            <person name="Bonometti L."/>
            <person name="Westerberg I."/>
            <person name="Brannstrom I.O."/>
            <person name="Guillou S."/>
            <person name="Cros-Aarteil S."/>
            <person name="Calhoun S."/>
            <person name="Haridas S."/>
            <person name="Kuo A."/>
            <person name="Mondo S."/>
            <person name="Pangilinan J."/>
            <person name="Riley R."/>
            <person name="Labutti K."/>
            <person name="Andreopoulos B."/>
            <person name="Lipzen A."/>
            <person name="Chen C."/>
            <person name="Yanf M."/>
            <person name="Daum C."/>
            <person name="Ng V."/>
            <person name="Clum A."/>
            <person name="Steindorff A."/>
            <person name="Ohm R."/>
            <person name="Martin F."/>
            <person name="Silar P."/>
            <person name="Natvig D."/>
            <person name="Lalanne C."/>
            <person name="Gautier V."/>
            <person name="Ament-Velasquez S.L."/>
            <person name="Kruys A."/>
            <person name="Hutchinson M.I."/>
            <person name="Powell A.J."/>
            <person name="Barry K."/>
            <person name="Miller A.N."/>
            <person name="Grigoriev I.V."/>
            <person name="Debuchy R."/>
            <person name="Gladieux P."/>
            <person name="Thoren M.H."/>
            <person name="Johannesson H."/>
        </authorList>
    </citation>
    <scope>NUCLEOTIDE SEQUENCE</scope>
    <source>
        <strain evidence="2">CBS 307.81</strain>
    </source>
</reference>
<dbReference type="Pfam" id="PF26639">
    <property type="entry name" value="Het-6_barrel"/>
    <property type="match status" value="2"/>
</dbReference>
<gene>
    <name evidence="2" type="ORF">QBC41DRAFT_381926</name>
</gene>
<dbReference type="PANTHER" id="PTHR24148:SF73">
    <property type="entry name" value="HET DOMAIN PROTEIN (AFU_ORTHOLOGUE AFUA_8G01020)"/>
    <property type="match status" value="1"/>
</dbReference>
<evidence type="ECO:0000313" key="2">
    <source>
        <dbReference type="EMBL" id="KAK0672252.1"/>
    </source>
</evidence>
<protein>
    <submittedName>
        <fullName evidence="2">Heterokaryon incompatibility protein-domain-containing protein</fullName>
    </submittedName>
</protein>
<sequence>MSRGFTRDFDYENVRLPDPSRYIRLLHLDPPGGCLKKAGEDDGSFLGGAPLRCSISVCSLDQPGLYQAISYTWGPSDDERYYLGIWGGSGGDDSEQPRWLPITRSLEVALRHLRELAAGEVVTLWIDQICINQADNDSDEKSRQVGIMHRIYESAEQVRVWLGPAGDGSDEVMEMWEEVGRRCEEEVDLAGYFASDKEALQRLVDHVSNRTPEDPVTQRIQRYMDWAAPRMQPYLKAMAVMFDRPWFRRVWVIQEFAVAPNTVFICGLKVARAQYPGWVLNMYGHCGKRIWPGRMTEEDFRVSNALENPPFDTLFTIRKRRQDHNLAVQQGRLRRDETPPPGPGAGDYLFDLLVKTCGDQTIEAKDLRDRVYALLGIAVDRNKLKRLGLTPDYQNCNFEKVLLLTARAIILRGEVQMLSFSQFPKEHNLPSWVPEWRPGMTTPFFHYSNRSLARLPPMFTASGSSTPTVIETYDVAVIGLRGCRIDIVEDTVDPWEQTDWGLENNFCYLTFLRQIQSLCGRSNIKGQDIYPSETRRAEAFWRVPVADCELSPNGLARARAEGSRRMYAYCLEACELFEYSSERDPYVSARHKELQPGSVYRMLLGRVGKRRPFITERGYVGLGPISTRAGDMVVAFAGAPITYLVRPTARKGHFEFLGDGYCDGVMDGEAWDEQKAETLFLV</sequence>
<dbReference type="EMBL" id="JAULSY010000014">
    <property type="protein sequence ID" value="KAK0672252.1"/>
    <property type="molecule type" value="Genomic_DNA"/>
</dbReference>
<evidence type="ECO:0000313" key="3">
    <source>
        <dbReference type="Proteomes" id="UP001174997"/>
    </source>
</evidence>
<comment type="caution">
    <text evidence="2">The sequence shown here is derived from an EMBL/GenBank/DDBJ whole genome shotgun (WGS) entry which is preliminary data.</text>
</comment>
<feature type="domain" description="Heterokaryon incompatibility" evidence="1">
    <location>
        <begin position="66"/>
        <end position="255"/>
    </location>
</feature>
<dbReference type="AlphaFoldDB" id="A0AA39ZJN5"/>
<dbReference type="PANTHER" id="PTHR24148">
    <property type="entry name" value="ANKYRIN REPEAT DOMAIN-CONTAINING PROTEIN 39 HOMOLOG-RELATED"/>
    <property type="match status" value="1"/>
</dbReference>
<dbReference type="InterPro" id="IPR052895">
    <property type="entry name" value="HetReg/Transcr_Mod"/>
</dbReference>
<name>A0AA39ZJN5_9PEZI</name>
<dbReference type="Proteomes" id="UP001174997">
    <property type="component" value="Unassembled WGS sequence"/>
</dbReference>
<proteinExistence type="predicted"/>